<reference evidence="1" key="1">
    <citation type="journal article" date="2014" name="Front. Microbiol.">
        <title>High frequency of phylogenetically diverse reductive dehalogenase-homologous genes in deep subseafloor sedimentary metagenomes.</title>
        <authorList>
            <person name="Kawai M."/>
            <person name="Futagami T."/>
            <person name="Toyoda A."/>
            <person name="Takaki Y."/>
            <person name="Nishi S."/>
            <person name="Hori S."/>
            <person name="Arai W."/>
            <person name="Tsubouchi T."/>
            <person name="Morono Y."/>
            <person name="Uchiyama I."/>
            <person name="Ito T."/>
            <person name="Fujiyama A."/>
            <person name="Inagaki F."/>
            <person name="Takami H."/>
        </authorList>
    </citation>
    <scope>NUCLEOTIDE SEQUENCE</scope>
    <source>
        <strain evidence="1">Expedition CK06-06</strain>
    </source>
</reference>
<gene>
    <name evidence="1" type="ORF">S06H3_24948</name>
</gene>
<proteinExistence type="predicted"/>
<protein>
    <submittedName>
        <fullName evidence="1">Uncharacterized protein</fullName>
    </submittedName>
</protein>
<dbReference type="AlphaFoldDB" id="X1PF73"/>
<accession>X1PF73</accession>
<feature type="non-terminal residue" evidence="1">
    <location>
        <position position="33"/>
    </location>
</feature>
<organism evidence="1">
    <name type="scientific">marine sediment metagenome</name>
    <dbReference type="NCBI Taxonomy" id="412755"/>
    <lineage>
        <taxon>unclassified sequences</taxon>
        <taxon>metagenomes</taxon>
        <taxon>ecological metagenomes</taxon>
    </lineage>
</organism>
<sequence length="33" mass="3936">MPRRARAIKRETPPDARYHSITIAKLINKIMMR</sequence>
<name>X1PF73_9ZZZZ</name>
<dbReference type="EMBL" id="BARV01014123">
    <property type="protein sequence ID" value="GAI29539.1"/>
    <property type="molecule type" value="Genomic_DNA"/>
</dbReference>
<evidence type="ECO:0000313" key="1">
    <source>
        <dbReference type="EMBL" id="GAI29539.1"/>
    </source>
</evidence>
<comment type="caution">
    <text evidence="1">The sequence shown here is derived from an EMBL/GenBank/DDBJ whole genome shotgun (WGS) entry which is preliminary data.</text>
</comment>